<evidence type="ECO:0000256" key="3">
    <source>
        <dbReference type="ARBA" id="ARBA00023315"/>
    </source>
</evidence>
<feature type="domain" description="Phosphate acetyl/butaryl transferase" evidence="4">
    <location>
        <begin position="80"/>
        <end position="288"/>
    </location>
</feature>
<dbReference type="InterPro" id="IPR012147">
    <property type="entry name" value="P_Ac_Bu_trans"/>
</dbReference>
<comment type="caution">
    <text evidence="5">The sequence shown here is derived from an EMBL/GenBank/DDBJ whole genome shotgun (WGS) entry which is preliminary data.</text>
</comment>
<gene>
    <name evidence="5" type="ORF">D3W54_03580</name>
</gene>
<dbReference type="Pfam" id="PF01515">
    <property type="entry name" value="PTA_PTB"/>
    <property type="match status" value="1"/>
</dbReference>
<dbReference type="Proteomes" id="UP000427842">
    <property type="component" value="Unassembled WGS sequence"/>
</dbReference>
<dbReference type="NCBIfam" id="NF006045">
    <property type="entry name" value="PRK08190.1"/>
    <property type="match status" value="1"/>
</dbReference>
<sequence length="324" mass="33733">MMRSLRFFDDLAKSLANRPPIVLGVVHPCSLPALHAVAEIVRRRLAVPVLIGPVAEIRALAASAAILLDGCQMVDVPTAQDAAHTGVAMAHEGKVAALMKGSLHSRIFLHELGHHEGGLRTARRMSHVYVLDAPQAPRVLLVSDGAVNIAPDLNTRCDIVQNSIDLARMLGIGQPRVALLSAVEVINPDLPSTLDAAVICKMAERGQITGGVVDGPLALDNAISPEAARCKGVASPVAGLADILVVPDLEAGNILAKQMTFIGQARAAGIVMGMRVPVILTSRADPVPVRVLSCMVAATMIGQGYGATPVALPARVDDARPGAV</sequence>
<evidence type="ECO:0000313" key="5">
    <source>
        <dbReference type="EMBL" id="KAB8123438.1"/>
    </source>
</evidence>
<reference evidence="5 6" key="1">
    <citation type="submission" date="2018-09" db="EMBL/GenBank/DDBJ databases">
        <title>Genome sequence and characterization of the bcs clusters for the production of nanocellulose from the low pH resistant strain Komagataeibacter medellinensis ID13488.</title>
        <authorList>
            <person name="Hernandez-Arriaga A.M."/>
            <person name="Del Cerro C."/>
            <person name="Urbina L."/>
            <person name="Eceiza A."/>
            <person name="Retegi A."/>
            <person name="Prieto M.A."/>
        </authorList>
    </citation>
    <scope>NUCLEOTIDE SEQUENCE [LARGE SCALE GENOMIC DNA]</scope>
    <source>
        <strain evidence="5 6">ID13488</strain>
    </source>
</reference>
<evidence type="ECO:0000256" key="1">
    <source>
        <dbReference type="ARBA" id="ARBA00005656"/>
    </source>
</evidence>
<protein>
    <submittedName>
        <fullName evidence="5">Bifunctional enoyl-CoA hydratase/phosphate acetyltransferase</fullName>
    </submittedName>
</protein>
<dbReference type="InterPro" id="IPR002505">
    <property type="entry name" value="PTA_PTB"/>
</dbReference>
<organism evidence="5 6">
    <name type="scientific">Komagataeibacter medellinensis</name>
    <dbReference type="NCBI Taxonomy" id="1177712"/>
    <lineage>
        <taxon>Bacteria</taxon>
        <taxon>Pseudomonadati</taxon>
        <taxon>Pseudomonadota</taxon>
        <taxon>Alphaproteobacteria</taxon>
        <taxon>Acetobacterales</taxon>
        <taxon>Acetobacteraceae</taxon>
        <taxon>Komagataeibacter</taxon>
    </lineage>
</organism>
<dbReference type="RefSeq" id="WP_153468423.1">
    <property type="nucleotide sequence ID" value="NZ_QYAZ01000001.1"/>
</dbReference>
<evidence type="ECO:0000259" key="4">
    <source>
        <dbReference type="Pfam" id="PF01515"/>
    </source>
</evidence>
<comment type="similarity">
    <text evidence="1">Belongs to the phosphate acetyltransferase and butyryltransferase family.</text>
</comment>
<dbReference type="PIRSF" id="PIRSF000428">
    <property type="entry name" value="P_Ac_trans"/>
    <property type="match status" value="1"/>
</dbReference>
<name>A0ABQ6VTC8_9PROT</name>
<keyword evidence="6" id="KW-1185">Reference proteome</keyword>
<evidence type="ECO:0000313" key="6">
    <source>
        <dbReference type="Proteomes" id="UP000427842"/>
    </source>
</evidence>
<keyword evidence="2" id="KW-0808">Transferase</keyword>
<evidence type="ECO:0000256" key="2">
    <source>
        <dbReference type="ARBA" id="ARBA00022679"/>
    </source>
</evidence>
<dbReference type="SUPFAM" id="SSF53659">
    <property type="entry name" value="Isocitrate/Isopropylmalate dehydrogenase-like"/>
    <property type="match status" value="1"/>
</dbReference>
<accession>A0ABQ6VTC8</accession>
<proteinExistence type="inferred from homology"/>
<keyword evidence="3" id="KW-0012">Acyltransferase</keyword>
<dbReference type="Gene3D" id="3.40.718.10">
    <property type="entry name" value="Isopropylmalate Dehydrogenase"/>
    <property type="match status" value="1"/>
</dbReference>
<dbReference type="PANTHER" id="PTHR43356:SF2">
    <property type="entry name" value="PHOSPHATE ACETYLTRANSFERASE"/>
    <property type="match status" value="1"/>
</dbReference>
<dbReference type="InterPro" id="IPR050500">
    <property type="entry name" value="Phos_Acetyltrans/Butyryltrans"/>
</dbReference>
<dbReference type="EMBL" id="QYAZ01000001">
    <property type="protein sequence ID" value="KAB8123438.1"/>
    <property type="molecule type" value="Genomic_DNA"/>
</dbReference>
<dbReference type="PANTHER" id="PTHR43356">
    <property type="entry name" value="PHOSPHATE ACETYLTRANSFERASE"/>
    <property type="match status" value="1"/>
</dbReference>